<evidence type="ECO:0000313" key="1">
    <source>
        <dbReference type="EMBL" id="RCJ42406.1"/>
    </source>
</evidence>
<protein>
    <submittedName>
        <fullName evidence="1">Uncharacterized protein</fullName>
    </submittedName>
</protein>
<accession>A0A367S0L4</accession>
<dbReference type="Proteomes" id="UP000252107">
    <property type="component" value="Unassembled WGS sequence"/>
</dbReference>
<dbReference type="AlphaFoldDB" id="A0A367S0L4"/>
<dbReference type="EMBL" id="LXQD01000007">
    <property type="protein sequence ID" value="RCJ42406.1"/>
    <property type="molecule type" value="Genomic_DNA"/>
</dbReference>
<sequence>MLNKDNNSKQSVKFCNHKPGDPWEEEGCCGHLEVDNHLQTNQIINEETGKLTQQAEEDSFSQIIIQ</sequence>
<name>A0A367S0L4_9NOSO</name>
<proteinExistence type="predicted"/>
<comment type="caution">
    <text evidence="1">The sequence shown here is derived from an EMBL/GenBank/DDBJ whole genome shotgun (WGS) entry which is preliminary data.</text>
</comment>
<organism evidence="1 2">
    <name type="scientific">Nostoc minutum NIES-26</name>
    <dbReference type="NCBI Taxonomy" id="1844469"/>
    <lineage>
        <taxon>Bacteria</taxon>
        <taxon>Bacillati</taxon>
        <taxon>Cyanobacteriota</taxon>
        <taxon>Cyanophyceae</taxon>
        <taxon>Nostocales</taxon>
        <taxon>Nostocaceae</taxon>
        <taxon>Nostoc</taxon>
    </lineage>
</organism>
<evidence type="ECO:0000313" key="2">
    <source>
        <dbReference type="Proteomes" id="UP000252107"/>
    </source>
</evidence>
<gene>
    <name evidence="1" type="ORF">A6770_34890</name>
</gene>
<keyword evidence="2" id="KW-1185">Reference proteome</keyword>
<reference evidence="1" key="1">
    <citation type="submission" date="2016-04" db="EMBL/GenBank/DDBJ databases">
        <authorList>
            <person name="Tabuchi Yagui T.R."/>
        </authorList>
    </citation>
    <scope>NUCLEOTIDE SEQUENCE [LARGE SCALE GENOMIC DNA]</scope>
    <source>
        <strain evidence="1">NIES-26</strain>
    </source>
</reference>